<evidence type="ECO:0008006" key="4">
    <source>
        <dbReference type="Google" id="ProtNLM"/>
    </source>
</evidence>
<proteinExistence type="predicted"/>
<dbReference type="OrthoDB" id="790079at2"/>
<evidence type="ECO:0000313" key="2">
    <source>
        <dbReference type="EMBL" id="PWG80459.1"/>
    </source>
</evidence>
<comment type="caution">
    <text evidence="2">The sequence shown here is derived from an EMBL/GenBank/DDBJ whole genome shotgun (WGS) entry which is preliminary data.</text>
</comment>
<evidence type="ECO:0000313" key="3">
    <source>
        <dbReference type="Proteomes" id="UP000245647"/>
    </source>
</evidence>
<dbReference type="Proteomes" id="UP000245647">
    <property type="component" value="Unassembled WGS sequence"/>
</dbReference>
<accession>A0A2U2PH61</accession>
<keyword evidence="1" id="KW-0732">Signal</keyword>
<dbReference type="RefSeq" id="WP_109416166.1">
    <property type="nucleotide sequence ID" value="NZ_QEAS01000009.1"/>
</dbReference>
<evidence type="ECO:0000256" key="1">
    <source>
        <dbReference type="SAM" id="SignalP"/>
    </source>
</evidence>
<gene>
    <name evidence="2" type="ORF">DDR33_12735</name>
</gene>
<dbReference type="AlphaFoldDB" id="A0A2U2PH61"/>
<feature type="signal peptide" evidence="1">
    <location>
        <begin position="1"/>
        <end position="22"/>
    </location>
</feature>
<protein>
    <recommendedName>
        <fullName evidence="4">Outer membrane protein beta-barrel domain-containing protein</fullName>
    </recommendedName>
</protein>
<name>A0A2U2PH61_9SPHI</name>
<keyword evidence="3" id="KW-1185">Reference proteome</keyword>
<sequence length="227" mass="25669">MNKLCIPLFLLALTTGLNRANAQNIDTLLDKSQEILEKGRVFSIKGIGMAFPIGEVSSVLRPRFSSEIGLQILCKNPRYFIYPTLDYVNFKYDQKYDDPDYGYKMKNASAKLYIATFSGGLVTQVKKFRIFSSAGIGGGIINEPRGNVDTEASEINFRNKSSFTGTLRLNTGVDYGKRTFKFFAEISYMLHTRQIQHSNMHTLAFNVGTRTNLYRLAKSIETIKKQL</sequence>
<feature type="chain" id="PRO_5015680569" description="Outer membrane protein beta-barrel domain-containing protein" evidence="1">
    <location>
        <begin position="23"/>
        <end position="227"/>
    </location>
</feature>
<organism evidence="2 3">
    <name type="scientific">Pararcticibacter amylolyticus</name>
    <dbReference type="NCBI Taxonomy" id="2173175"/>
    <lineage>
        <taxon>Bacteria</taxon>
        <taxon>Pseudomonadati</taxon>
        <taxon>Bacteroidota</taxon>
        <taxon>Sphingobacteriia</taxon>
        <taxon>Sphingobacteriales</taxon>
        <taxon>Sphingobacteriaceae</taxon>
        <taxon>Pararcticibacter</taxon>
    </lineage>
</organism>
<dbReference type="EMBL" id="QEAS01000009">
    <property type="protein sequence ID" value="PWG80459.1"/>
    <property type="molecule type" value="Genomic_DNA"/>
</dbReference>
<reference evidence="2 3" key="1">
    <citation type="submission" date="2018-04" db="EMBL/GenBank/DDBJ databases">
        <title>Pedobacter chongqingensis sp. nov., isolated from a rottenly hemp rope.</title>
        <authorList>
            <person name="Cai Y."/>
        </authorList>
    </citation>
    <scope>NUCLEOTIDE SEQUENCE [LARGE SCALE GENOMIC DNA]</scope>
    <source>
        <strain evidence="2 3">FJ4-8</strain>
    </source>
</reference>